<protein>
    <submittedName>
        <fullName evidence="1">Uncharacterized protein</fullName>
    </submittedName>
</protein>
<sequence length="385" mass="43043">MVALREGELREPFDIGKALRRYLGLIDLSPGLCRSSAISTCNGPPYPAALTSISTRPTQYSVRRPHLRTRRLMESAGKGEQSEKESPPLQVDPKCFQDALRAFFQPIKTDDPRLDFYTMYNREATGYDTDYVKKYDDDLNTTLIFAGLFSAVSSAFVIGIQPKLESDPNEKSAALLRAILLTLNRSAIPGETPTVPPVQEHPPSEIVTVTCLTYASLLMSLLAAFVAMLGKQWLNRYMRNSGGSMIDRCGDRQRKFDGLRKWRLDFFIESLPVMLQIALLLLACGLCWYMAVINPFVAGVLIAFTVSGVMFYVGIVIAGTSSHDCPFQTPGSSALRSLWTKISPHLFAAALPLITPLRNLGEIVQCHIFRIMIRLPHNFVFHRQY</sequence>
<evidence type="ECO:0000313" key="2">
    <source>
        <dbReference type="Proteomes" id="UP000886501"/>
    </source>
</evidence>
<name>A0ACB6ZUS4_THEGA</name>
<comment type="caution">
    <text evidence="1">The sequence shown here is derived from an EMBL/GenBank/DDBJ whole genome shotgun (WGS) entry which is preliminary data.</text>
</comment>
<organism evidence="1 2">
    <name type="scientific">Thelephora ganbajun</name>
    <name type="common">Ganba fungus</name>
    <dbReference type="NCBI Taxonomy" id="370292"/>
    <lineage>
        <taxon>Eukaryota</taxon>
        <taxon>Fungi</taxon>
        <taxon>Dikarya</taxon>
        <taxon>Basidiomycota</taxon>
        <taxon>Agaricomycotina</taxon>
        <taxon>Agaricomycetes</taxon>
        <taxon>Thelephorales</taxon>
        <taxon>Thelephoraceae</taxon>
        <taxon>Thelephora</taxon>
    </lineage>
</organism>
<accession>A0ACB6ZUS4</accession>
<dbReference type="Proteomes" id="UP000886501">
    <property type="component" value="Unassembled WGS sequence"/>
</dbReference>
<proteinExistence type="predicted"/>
<gene>
    <name evidence="1" type="ORF">BDM02DRAFT_1902019</name>
</gene>
<reference evidence="1" key="1">
    <citation type="submission" date="2019-10" db="EMBL/GenBank/DDBJ databases">
        <authorList>
            <consortium name="DOE Joint Genome Institute"/>
            <person name="Kuo A."/>
            <person name="Miyauchi S."/>
            <person name="Kiss E."/>
            <person name="Drula E."/>
            <person name="Kohler A."/>
            <person name="Sanchez-Garcia M."/>
            <person name="Andreopoulos B."/>
            <person name="Barry K.W."/>
            <person name="Bonito G."/>
            <person name="Buee M."/>
            <person name="Carver A."/>
            <person name="Chen C."/>
            <person name="Cichocki N."/>
            <person name="Clum A."/>
            <person name="Culley D."/>
            <person name="Crous P.W."/>
            <person name="Fauchery L."/>
            <person name="Girlanda M."/>
            <person name="Hayes R."/>
            <person name="Keri Z."/>
            <person name="Labutti K."/>
            <person name="Lipzen A."/>
            <person name="Lombard V."/>
            <person name="Magnuson J."/>
            <person name="Maillard F."/>
            <person name="Morin E."/>
            <person name="Murat C."/>
            <person name="Nolan M."/>
            <person name="Ohm R."/>
            <person name="Pangilinan J."/>
            <person name="Pereira M."/>
            <person name="Perotto S."/>
            <person name="Peter M."/>
            <person name="Riley R."/>
            <person name="Sitrit Y."/>
            <person name="Stielow B."/>
            <person name="Szollosi G."/>
            <person name="Zifcakova L."/>
            <person name="Stursova M."/>
            <person name="Spatafora J.W."/>
            <person name="Tedersoo L."/>
            <person name="Vaario L.-M."/>
            <person name="Yamada A."/>
            <person name="Yan M."/>
            <person name="Wang P."/>
            <person name="Xu J."/>
            <person name="Bruns T."/>
            <person name="Baldrian P."/>
            <person name="Vilgalys R."/>
            <person name="Henrissat B."/>
            <person name="Grigoriev I.V."/>
            <person name="Hibbett D."/>
            <person name="Nagy L.G."/>
            <person name="Martin F.M."/>
        </authorList>
    </citation>
    <scope>NUCLEOTIDE SEQUENCE</scope>
    <source>
        <strain evidence="1">P2</strain>
    </source>
</reference>
<reference evidence="1" key="2">
    <citation type="journal article" date="2020" name="Nat. Commun.">
        <title>Large-scale genome sequencing of mycorrhizal fungi provides insights into the early evolution of symbiotic traits.</title>
        <authorList>
            <person name="Miyauchi S."/>
            <person name="Kiss E."/>
            <person name="Kuo A."/>
            <person name="Drula E."/>
            <person name="Kohler A."/>
            <person name="Sanchez-Garcia M."/>
            <person name="Morin E."/>
            <person name="Andreopoulos B."/>
            <person name="Barry K.W."/>
            <person name="Bonito G."/>
            <person name="Buee M."/>
            <person name="Carver A."/>
            <person name="Chen C."/>
            <person name="Cichocki N."/>
            <person name="Clum A."/>
            <person name="Culley D."/>
            <person name="Crous P.W."/>
            <person name="Fauchery L."/>
            <person name="Girlanda M."/>
            <person name="Hayes R.D."/>
            <person name="Keri Z."/>
            <person name="LaButti K."/>
            <person name="Lipzen A."/>
            <person name="Lombard V."/>
            <person name="Magnuson J."/>
            <person name="Maillard F."/>
            <person name="Murat C."/>
            <person name="Nolan M."/>
            <person name="Ohm R.A."/>
            <person name="Pangilinan J."/>
            <person name="Pereira M.F."/>
            <person name="Perotto S."/>
            <person name="Peter M."/>
            <person name="Pfister S."/>
            <person name="Riley R."/>
            <person name="Sitrit Y."/>
            <person name="Stielow J.B."/>
            <person name="Szollosi G."/>
            <person name="Zifcakova L."/>
            <person name="Stursova M."/>
            <person name="Spatafora J.W."/>
            <person name="Tedersoo L."/>
            <person name="Vaario L.M."/>
            <person name="Yamada A."/>
            <person name="Yan M."/>
            <person name="Wang P."/>
            <person name="Xu J."/>
            <person name="Bruns T."/>
            <person name="Baldrian P."/>
            <person name="Vilgalys R."/>
            <person name="Dunand C."/>
            <person name="Henrissat B."/>
            <person name="Grigoriev I.V."/>
            <person name="Hibbett D."/>
            <person name="Nagy L.G."/>
            <person name="Martin F.M."/>
        </authorList>
    </citation>
    <scope>NUCLEOTIDE SEQUENCE</scope>
    <source>
        <strain evidence="1">P2</strain>
    </source>
</reference>
<dbReference type="EMBL" id="MU117964">
    <property type="protein sequence ID" value="KAF9653352.1"/>
    <property type="molecule type" value="Genomic_DNA"/>
</dbReference>
<evidence type="ECO:0000313" key="1">
    <source>
        <dbReference type="EMBL" id="KAF9653352.1"/>
    </source>
</evidence>
<keyword evidence="2" id="KW-1185">Reference proteome</keyword>